<sequence>MNSKLKSLICTSFAFCMLAQSMATVSATENTPSTISTGRWMSGEYHTHTIQSADSSESFMKLENVLDAAFREDLDKKPVETVTSLTYGNPFDFIVLADHLRNSPRDPDGNNKVTARWEAIKDQQDKLAALQAAGKYTGKFIYSGFEWDMMGLDHGSVGIIDSKSNEVPIDAIHQFEWLYSYDTTPEMFHEDETALWGARPDKNTLKPDKNKTFEAIEWLKTNYPESYVLLNHPSRHNGDSSGVVTIEDIRKMNDIAPEIVFGMEGLPGNQMAGGGNRAELKDVYGGADVMVAKVGGMWDAMLGEGRHFWNFTNSDFHFKLSSNRSYSSGYWPSEYSRNNTWVEGNTFKDIVEGMRSGKSYAVYGDLINALDFKATGNGAQAEMGENLQVTEGDLTTISIRFKSPEHNNYAQISPHDTSVTNDVYVDHVDLISGEVTGKIDESQYASNTTNDTTKVIKRFTKEDWGQPDVDGYYTVSYKVPADTNRYYRLRGTNLGTDVADFTENGEPLQDQSFSRGDEPEQNEERFNNINDRNYAGLWFYSNPIFVNVAALSDEQAVTDTITSVTSTLGDTSAITTNIPLPSEGLHGTRIEWKSSNANIIRIDNNTAIVTRPSSGMGDIRITLTATISRGDQSIDLPYTLVVRAYPSNNLPDNNSSGNSSPGNSSSKPNASVSGGGGTVTADSNGNITITPDKGYQVKDVTINGISKGALTQLTGLKSSDQVVVTFEKLPEQPQKPTEPAKPVVTFSDVSSHWVASSINYVVEHGLFTGTAANTFSPNKTMTRGMLVTVMHRLAGKPEVESESNHFKDVNTNAYYSDAVAWASQNNIVHGVNSSHFAPDQPITREQLAQIFFNYAKANKLNINARQSLVAFTDANKISTWAVDAMKWSVSNHLLSGNGNGMLDPTGAVSRAEVAAIINRFMTTFNM</sequence>
<proteinExistence type="predicted"/>
<gene>
    <name evidence="4" type="ORF">PGLA_13000</name>
</gene>
<dbReference type="SUPFAM" id="SSF89550">
    <property type="entry name" value="PHP domain-like"/>
    <property type="match status" value="1"/>
</dbReference>
<feature type="compositionally biased region" description="Polar residues" evidence="1">
    <location>
        <begin position="680"/>
        <end position="689"/>
    </location>
</feature>
<dbReference type="InterPro" id="IPR046780">
    <property type="entry name" value="aBig_2"/>
</dbReference>
<feature type="chain" id="PRO_5039009616" description="SLH domain-containing protein" evidence="2">
    <location>
        <begin position="24"/>
        <end position="926"/>
    </location>
</feature>
<evidence type="ECO:0000259" key="3">
    <source>
        <dbReference type="PROSITE" id="PS51272"/>
    </source>
</evidence>
<feature type="signal peptide" evidence="2">
    <location>
        <begin position="1"/>
        <end position="23"/>
    </location>
</feature>
<dbReference type="SUPFAM" id="SSF49373">
    <property type="entry name" value="Invasin/intimin cell-adhesion fragments"/>
    <property type="match status" value="1"/>
</dbReference>
<feature type="domain" description="SLH" evidence="3">
    <location>
        <begin position="868"/>
        <end position="926"/>
    </location>
</feature>
<evidence type="ECO:0000313" key="4">
    <source>
        <dbReference type="EMBL" id="OAB42220.1"/>
    </source>
</evidence>
<keyword evidence="2" id="KW-0732">Signal</keyword>
<dbReference type="EMBL" id="LVJH01000022">
    <property type="protein sequence ID" value="OAB42220.1"/>
    <property type="molecule type" value="Genomic_DNA"/>
</dbReference>
<feature type="region of interest" description="Disordered" evidence="1">
    <location>
        <begin position="500"/>
        <end position="522"/>
    </location>
</feature>
<dbReference type="Pfam" id="PF00395">
    <property type="entry name" value="SLH"/>
    <property type="match status" value="3"/>
</dbReference>
<feature type="compositionally biased region" description="Low complexity" evidence="1">
    <location>
        <begin position="649"/>
        <end position="671"/>
    </location>
</feature>
<dbReference type="InterPro" id="IPR051465">
    <property type="entry name" value="Cell_Envelope_Struct_Comp"/>
</dbReference>
<dbReference type="Gene3D" id="3.20.20.140">
    <property type="entry name" value="Metal-dependent hydrolases"/>
    <property type="match status" value="1"/>
</dbReference>
<comment type="caution">
    <text evidence="4">The sequence shown here is derived from an EMBL/GenBank/DDBJ whole genome shotgun (WGS) entry which is preliminary data.</text>
</comment>
<name>A0A168KMJ8_9BACL</name>
<dbReference type="STRING" id="494026.PGLA_13000"/>
<dbReference type="PANTHER" id="PTHR43308:SF1">
    <property type="entry name" value="OUTER MEMBRANE PROTEIN ALPHA"/>
    <property type="match status" value="1"/>
</dbReference>
<dbReference type="PANTHER" id="PTHR43308">
    <property type="entry name" value="OUTER MEMBRANE PROTEIN ALPHA-RELATED"/>
    <property type="match status" value="1"/>
</dbReference>
<organism evidence="4 5">
    <name type="scientific">Paenibacillus glacialis</name>
    <dbReference type="NCBI Taxonomy" id="494026"/>
    <lineage>
        <taxon>Bacteria</taxon>
        <taxon>Bacillati</taxon>
        <taxon>Bacillota</taxon>
        <taxon>Bacilli</taxon>
        <taxon>Bacillales</taxon>
        <taxon>Paenibacillaceae</taxon>
        <taxon>Paenibacillus</taxon>
    </lineage>
</organism>
<keyword evidence="5" id="KW-1185">Reference proteome</keyword>
<dbReference type="Proteomes" id="UP000076967">
    <property type="component" value="Unassembled WGS sequence"/>
</dbReference>
<dbReference type="Pfam" id="PF20578">
    <property type="entry name" value="aBig_2"/>
    <property type="match status" value="1"/>
</dbReference>
<evidence type="ECO:0000256" key="1">
    <source>
        <dbReference type="SAM" id="MobiDB-lite"/>
    </source>
</evidence>
<dbReference type="RefSeq" id="WP_068533341.1">
    <property type="nucleotide sequence ID" value="NZ_LVJH01000022.1"/>
</dbReference>
<dbReference type="AlphaFoldDB" id="A0A168KMJ8"/>
<evidence type="ECO:0000313" key="5">
    <source>
        <dbReference type="Proteomes" id="UP000076967"/>
    </source>
</evidence>
<dbReference type="OrthoDB" id="9997at2"/>
<protein>
    <recommendedName>
        <fullName evidence="3">SLH domain-containing protein</fullName>
    </recommendedName>
</protein>
<dbReference type="InterPro" id="IPR001119">
    <property type="entry name" value="SLH_dom"/>
</dbReference>
<evidence type="ECO:0000256" key="2">
    <source>
        <dbReference type="SAM" id="SignalP"/>
    </source>
</evidence>
<dbReference type="InterPro" id="IPR016195">
    <property type="entry name" value="Pol/histidinol_Pase-like"/>
</dbReference>
<reference evidence="4 5" key="1">
    <citation type="submission" date="2016-03" db="EMBL/GenBank/DDBJ databases">
        <title>Draft genome sequence of Paenibacillus glacialis DSM 22343.</title>
        <authorList>
            <person name="Shin S.-K."/>
            <person name="Yi H."/>
        </authorList>
    </citation>
    <scope>NUCLEOTIDE SEQUENCE [LARGE SCALE GENOMIC DNA]</scope>
    <source>
        <strain evidence="4 5">DSM 22343</strain>
    </source>
</reference>
<feature type="domain" description="SLH" evidence="3">
    <location>
        <begin position="741"/>
        <end position="804"/>
    </location>
</feature>
<accession>A0A168KMJ8</accession>
<dbReference type="InterPro" id="IPR008964">
    <property type="entry name" value="Invasin/intimin_cell_adhesion"/>
</dbReference>
<feature type="region of interest" description="Disordered" evidence="1">
    <location>
        <begin position="649"/>
        <end position="692"/>
    </location>
</feature>
<dbReference type="PROSITE" id="PS51272">
    <property type="entry name" value="SLH"/>
    <property type="match status" value="3"/>
</dbReference>
<feature type="domain" description="SLH" evidence="3">
    <location>
        <begin position="806"/>
        <end position="865"/>
    </location>
</feature>